<protein>
    <submittedName>
        <fullName evidence="2">FAD/NAD(P)-binding protein</fullName>
    </submittedName>
</protein>
<evidence type="ECO:0000259" key="1">
    <source>
        <dbReference type="Pfam" id="PF13454"/>
    </source>
</evidence>
<dbReference type="Proteomes" id="UP001208649">
    <property type="component" value="Unassembled WGS sequence"/>
</dbReference>
<dbReference type="Pfam" id="PF13454">
    <property type="entry name" value="NAD_binding_9"/>
    <property type="match status" value="1"/>
</dbReference>
<feature type="domain" description="FAD-dependent urate hydroxylase HpyO/Asp monooxygenase CreE-like FAD/NAD(P)-binding" evidence="1">
    <location>
        <begin position="10"/>
        <end position="170"/>
    </location>
</feature>
<dbReference type="PANTHER" id="PTHR40254:SF1">
    <property type="entry name" value="BLR0577 PROTEIN"/>
    <property type="match status" value="1"/>
</dbReference>
<dbReference type="PANTHER" id="PTHR40254">
    <property type="entry name" value="BLR0577 PROTEIN"/>
    <property type="match status" value="1"/>
</dbReference>
<comment type="caution">
    <text evidence="2">The sequence shown here is derived from an EMBL/GenBank/DDBJ whole genome shotgun (WGS) entry which is preliminary data.</text>
</comment>
<organism evidence="2 3">
    <name type="scientific">Chryseobacterium edaphi</name>
    <dbReference type="NCBI Taxonomy" id="2976532"/>
    <lineage>
        <taxon>Bacteria</taxon>
        <taxon>Pseudomonadati</taxon>
        <taxon>Bacteroidota</taxon>
        <taxon>Flavobacteriia</taxon>
        <taxon>Flavobacteriales</taxon>
        <taxon>Weeksellaceae</taxon>
        <taxon>Chryseobacterium group</taxon>
        <taxon>Chryseobacterium</taxon>
    </lineage>
</organism>
<reference evidence="3" key="1">
    <citation type="submission" date="2023-07" db="EMBL/GenBank/DDBJ databases">
        <title>Chryseobacterium sp. strain PBS4-4 Genome sequencing and assembly.</title>
        <authorList>
            <person name="Jung Y."/>
        </authorList>
    </citation>
    <scope>NUCLEOTIDE SEQUENCE [LARGE SCALE GENOMIC DNA]</scope>
    <source>
        <strain evidence="3">PBS4-4</strain>
    </source>
</reference>
<dbReference type="InterPro" id="IPR036188">
    <property type="entry name" value="FAD/NAD-bd_sf"/>
</dbReference>
<dbReference type="InterPro" id="IPR052189">
    <property type="entry name" value="L-asp_N-monooxygenase_NS-form"/>
</dbReference>
<proteinExistence type="predicted"/>
<dbReference type="SUPFAM" id="SSF51905">
    <property type="entry name" value="FAD/NAD(P)-binding domain"/>
    <property type="match status" value="1"/>
</dbReference>
<dbReference type="RefSeq" id="WP_263001757.1">
    <property type="nucleotide sequence ID" value="NZ_JAOTEM010000001.1"/>
</dbReference>
<evidence type="ECO:0000313" key="2">
    <source>
        <dbReference type="EMBL" id="MCU7616305.1"/>
    </source>
</evidence>
<evidence type="ECO:0000313" key="3">
    <source>
        <dbReference type="Proteomes" id="UP001208649"/>
    </source>
</evidence>
<dbReference type="EMBL" id="JAOTEM010000001">
    <property type="protein sequence ID" value="MCU7616305.1"/>
    <property type="molecule type" value="Genomic_DNA"/>
</dbReference>
<dbReference type="InterPro" id="IPR038732">
    <property type="entry name" value="HpyO/CreE_NAD-binding"/>
</dbReference>
<gene>
    <name evidence="2" type="ORF">NZ698_03785</name>
</gene>
<sequence>MSHIDSKTIALVGGGPAALFFIKHLSFKKIRPKTIIIFEKNEHLGMGMPYSTSGSGTEHVANVSANEIPKLIDDIEIFIKNHPLEGFSDYVKDGEINRDQVIPRLVLGKYLENQFKSYIKKAQSSGIEVITLTNTEVKDIKNIDDHAFSVVTETGEKYHTDFVVLSIGHQWLQSFEGKHKNWYDSPYPPSKFNTHTNHPVVVKGASLTAVDIIRTLSRLNGNFTKDKNDELQYVVHPQSENFKIDLYSLSGLLPALRFHSEDEAYSTDWKMSLKEIFEYKKNHGGFVDLDYVFNKNFKLIIKNKDPKFYDEIKDLSIEEFVEKMMKLRRELDSFELFKAEYTEAEKSIKRHQSITWKEALTSFSYSMNYPAKHFSAEDMLRLNKTLMPLISIIIAALPQSSYREIIALYDAGVINLYNVDHKSTVEPYGEEGAIYRYHDDTGTAKEMKYKMYVDATGQRAMNFNDLPFEGLKQDGVVSTGYLNFKSAEEAIKIKNDGNDMIKKGANDNFYLQVKGLSINDYFQALDSYGNVRKNLYIMSVAYIGGLNPDYSGLDFCDTAADTITDSLLISMND</sequence>
<dbReference type="Gene3D" id="3.50.50.60">
    <property type="entry name" value="FAD/NAD(P)-binding domain"/>
    <property type="match status" value="1"/>
</dbReference>
<name>A0ABT2W2S4_9FLAO</name>
<accession>A0ABT2W2S4</accession>
<keyword evidence="3" id="KW-1185">Reference proteome</keyword>